<dbReference type="InterPro" id="IPR001245">
    <property type="entry name" value="Ser-Thr/Tyr_kinase_cat_dom"/>
</dbReference>
<reference evidence="6" key="1">
    <citation type="journal article" date="2023" name="Nat. Commun.">
        <title>Diploid and tetraploid genomes of Acorus and the evolution of monocots.</title>
        <authorList>
            <person name="Ma L."/>
            <person name="Liu K.W."/>
            <person name="Li Z."/>
            <person name="Hsiao Y.Y."/>
            <person name="Qi Y."/>
            <person name="Fu T."/>
            <person name="Tang G.D."/>
            <person name="Zhang D."/>
            <person name="Sun W.H."/>
            <person name="Liu D.K."/>
            <person name="Li Y."/>
            <person name="Chen G.Z."/>
            <person name="Liu X.D."/>
            <person name="Liao X.Y."/>
            <person name="Jiang Y.T."/>
            <person name="Yu X."/>
            <person name="Hao Y."/>
            <person name="Huang J."/>
            <person name="Zhao X.W."/>
            <person name="Ke S."/>
            <person name="Chen Y.Y."/>
            <person name="Wu W.L."/>
            <person name="Hsu J.L."/>
            <person name="Lin Y.F."/>
            <person name="Huang M.D."/>
            <person name="Li C.Y."/>
            <person name="Huang L."/>
            <person name="Wang Z.W."/>
            <person name="Zhao X."/>
            <person name="Zhong W.Y."/>
            <person name="Peng D.H."/>
            <person name="Ahmad S."/>
            <person name="Lan S."/>
            <person name="Zhang J.S."/>
            <person name="Tsai W.C."/>
            <person name="Van de Peer Y."/>
            <person name="Liu Z.J."/>
        </authorList>
    </citation>
    <scope>NUCLEOTIDE SEQUENCE</scope>
    <source>
        <strain evidence="6">CP</strain>
    </source>
</reference>
<dbReference type="AlphaFoldDB" id="A0AAV9D5T3"/>
<dbReference type="EMBL" id="JAUJYO010000015">
    <property type="protein sequence ID" value="KAK1296575.1"/>
    <property type="molecule type" value="Genomic_DNA"/>
</dbReference>
<dbReference type="InterPro" id="IPR011009">
    <property type="entry name" value="Kinase-like_dom_sf"/>
</dbReference>
<dbReference type="InterPro" id="IPR000719">
    <property type="entry name" value="Prot_kinase_dom"/>
</dbReference>
<evidence type="ECO:0000256" key="1">
    <source>
        <dbReference type="ARBA" id="ARBA00022741"/>
    </source>
</evidence>
<name>A0AAV9D5T3_ACOCL</name>
<evidence type="ECO:0000313" key="7">
    <source>
        <dbReference type="Proteomes" id="UP001180020"/>
    </source>
</evidence>
<feature type="region of interest" description="Disordered" evidence="4">
    <location>
        <begin position="182"/>
        <end position="216"/>
    </location>
</feature>
<organism evidence="6 7">
    <name type="scientific">Acorus calamus</name>
    <name type="common">Sweet flag</name>
    <dbReference type="NCBI Taxonomy" id="4465"/>
    <lineage>
        <taxon>Eukaryota</taxon>
        <taxon>Viridiplantae</taxon>
        <taxon>Streptophyta</taxon>
        <taxon>Embryophyta</taxon>
        <taxon>Tracheophyta</taxon>
        <taxon>Spermatophyta</taxon>
        <taxon>Magnoliopsida</taxon>
        <taxon>Liliopsida</taxon>
        <taxon>Acoraceae</taxon>
        <taxon>Acorus</taxon>
    </lineage>
</organism>
<feature type="compositionally biased region" description="Acidic residues" evidence="4">
    <location>
        <begin position="182"/>
        <end position="193"/>
    </location>
</feature>
<dbReference type="PROSITE" id="PS00107">
    <property type="entry name" value="PROTEIN_KINASE_ATP"/>
    <property type="match status" value="1"/>
</dbReference>
<keyword evidence="6" id="KW-0808">Transferase</keyword>
<reference evidence="6" key="2">
    <citation type="submission" date="2023-06" db="EMBL/GenBank/DDBJ databases">
        <authorList>
            <person name="Ma L."/>
            <person name="Liu K.-W."/>
            <person name="Li Z."/>
            <person name="Hsiao Y.-Y."/>
            <person name="Qi Y."/>
            <person name="Fu T."/>
            <person name="Tang G."/>
            <person name="Zhang D."/>
            <person name="Sun W.-H."/>
            <person name="Liu D.-K."/>
            <person name="Li Y."/>
            <person name="Chen G.-Z."/>
            <person name="Liu X.-D."/>
            <person name="Liao X.-Y."/>
            <person name="Jiang Y.-T."/>
            <person name="Yu X."/>
            <person name="Hao Y."/>
            <person name="Huang J."/>
            <person name="Zhao X.-W."/>
            <person name="Ke S."/>
            <person name="Chen Y.-Y."/>
            <person name="Wu W.-L."/>
            <person name="Hsu J.-L."/>
            <person name="Lin Y.-F."/>
            <person name="Huang M.-D."/>
            <person name="Li C.-Y."/>
            <person name="Huang L."/>
            <person name="Wang Z.-W."/>
            <person name="Zhao X."/>
            <person name="Zhong W.-Y."/>
            <person name="Peng D.-H."/>
            <person name="Ahmad S."/>
            <person name="Lan S."/>
            <person name="Zhang J.-S."/>
            <person name="Tsai W.-C."/>
            <person name="Van De Peer Y."/>
            <person name="Liu Z.-J."/>
        </authorList>
    </citation>
    <scope>NUCLEOTIDE SEQUENCE</scope>
    <source>
        <strain evidence="6">CP</strain>
        <tissue evidence="6">Leaves</tissue>
    </source>
</reference>
<keyword evidence="1 3" id="KW-0547">Nucleotide-binding</keyword>
<evidence type="ECO:0000259" key="5">
    <source>
        <dbReference type="PROSITE" id="PS50011"/>
    </source>
</evidence>
<dbReference type="Gene3D" id="3.30.200.20">
    <property type="entry name" value="Phosphorylase Kinase, domain 1"/>
    <property type="match status" value="1"/>
</dbReference>
<dbReference type="PANTHER" id="PTHR27001">
    <property type="entry name" value="OS01G0253100 PROTEIN"/>
    <property type="match status" value="1"/>
</dbReference>
<proteinExistence type="predicted"/>
<dbReference type="GO" id="GO:0004713">
    <property type="term" value="F:protein tyrosine kinase activity"/>
    <property type="evidence" value="ECO:0007669"/>
    <property type="project" value="InterPro"/>
</dbReference>
<dbReference type="GO" id="GO:0005886">
    <property type="term" value="C:plasma membrane"/>
    <property type="evidence" value="ECO:0007669"/>
    <property type="project" value="TreeGrafter"/>
</dbReference>
<keyword evidence="7" id="KW-1185">Reference proteome</keyword>
<dbReference type="PANTHER" id="PTHR27001:SF677">
    <property type="entry name" value="OS09G0531701 PROTEIN"/>
    <property type="match status" value="1"/>
</dbReference>
<dbReference type="InterPro" id="IPR020635">
    <property type="entry name" value="Tyr_kinase_cat_dom"/>
</dbReference>
<evidence type="ECO:0000256" key="3">
    <source>
        <dbReference type="PROSITE-ProRule" id="PRU10141"/>
    </source>
</evidence>
<dbReference type="SUPFAM" id="SSF56112">
    <property type="entry name" value="Protein kinase-like (PK-like)"/>
    <property type="match status" value="1"/>
</dbReference>
<feature type="domain" description="Protein kinase" evidence="5">
    <location>
        <begin position="39"/>
        <end position="268"/>
    </location>
</feature>
<dbReference type="FunFam" id="3.30.200.20:FF:000406">
    <property type="entry name" value="PTI1-like tyrosine-protein kinase At3g15890"/>
    <property type="match status" value="1"/>
</dbReference>
<dbReference type="SMART" id="SM00219">
    <property type="entry name" value="TyrKc"/>
    <property type="match status" value="1"/>
</dbReference>
<keyword evidence="2 3" id="KW-0067">ATP-binding</keyword>
<feature type="region of interest" description="Disordered" evidence="4">
    <location>
        <begin position="153"/>
        <end position="172"/>
    </location>
</feature>
<dbReference type="Pfam" id="PF07714">
    <property type="entry name" value="PK_Tyr_Ser-Thr"/>
    <property type="match status" value="1"/>
</dbReference>
<keyword evidence="6" id="KW-0418">Kinase</keyword>
<feature type="binding site" evidence="3">
    <location>
        <position position="67"/>
    </location>
    <ligand>
        <name>ATP</name>
        <dbReference type="ChEBI" id="CHEBI:30616"/>
    </ligand>
</feature>
<sequence length="268" mass="30155">MQENKRQNMEGHECPPKKRECYPWEIFTLRELQHATNNFHNDNKLGEGGFGSVYWGRTSQGTEIAVKRLRSITLKAEMEFAVEVEILGRVRHKNLLGLRGYYAGGDERLIVYDNMPNHSLITHLHGHLADDVLLDWHRRMNIIIGTAEGIAGETHHGEGRGDAQMGRRGGGKREVVVVKDVEEEEDDDGDDDGTVSIRRDEGSLTTRGGDEGRPVKTDVGKVRFFHGECMEVVFVEGVMGIGGDEVDQETRLGGWNRRCEQVILLLHA</sequence>
<dbReference type="InterPro" id="IPR017441">
    <property type="entry name" value="Protein_kinase_ATP_BS"/>
</dbReference>
<accession>A0AAV9D5T3</accession>
<evidence type="ECO:0000256" key="2">
    <source>
        <dbReference type="ARBA" id="ARBA00022840"/>
    </source>
</evidence>
<dbReference type="PROSITE" id="PS50011">
    <property type="entry name" value="PROTEIN_KINASE_DOM"/>
    <property type="match status" value="1"/>
</dbReference>
<protein>
    <submittedName>
        <fullName evidence="6">PTI1-like tyrosine-protein kinase</fullName>
    </submittedName>
</protein>
<evidence type="ECO:0000313" key="6">
    <source>
        <dbReference type="EMBL" id="KAK1296575.1"/>
    </source>
</evidence>
<gene>
    <name evidence="6" type="ORF">QJS10_CPB15g00607</name>
</gene>
<dbReference type="GO" id="GO:0005524">
    <property type="term" value="F:ATP binding"/>
    <property type="evidence" value="ECO:0007669"/>
    <property type="project" value="UniProtKB-UniRule"/>
</dbReference>
<dbReference type="Proteomes" id="UP001180020">
    <property type="component" value="Unassembled WGS sequence"/>
</dbReference>
<evidence type="ECO:0000256" key="4">
    <source>
        <dbReference type="SAM" id="MobiDB-lite"/>
    </source>
</evidence>
<feature type="compositionally biased region" description="Basic and acidic residues" evidence="4">
    <location>
        <begin position="197"/>
        <end position="216"/>
    </location>
</feature>
<comment type="caution">
    <text evidence="6">The sequence shown here is derived from an EMBL/GenBank/DDBJ whole genome shotgun (WGS) entry which is preliminary data.</text>
</comment>